<reference evidence="9 10" key="1">
    <citation type="submission" date="2018-12" db="EMBL/GenBank/DDBJ databases">
        <title>Genome sequence from the cellulolytic species, Caldicellulosiruptor changbaiensis.</title>
        <authorList>
            <person name="Blumer-Schuette S.E."/>
            <person name="Mendoza C."/>
        </authorList>
    </citation>
    <scope>NUCLEOTIDE SEQUENCE [LARGE SCALE GENOMIC DNA]</scope>
    <source>
        <strain evidence="9 10">CBS-Z</strain>
    </source>
</reference>
<gene>
    <name evidence="4 9" type="primary">truA</name>
    <name evidence="9" type="ORF">ELD05_07495</name>
</gene>
<dbReference type="Pfam" id="PF01416">
    <property type="entry name" value="PseudoU_synth_1"/>
    <property type="match status" value="2"/>
</dbReference>
<evidence type="ECO:0000256" key="1">
    <source>
        <dbReference type="ARBA" id="ARBA00009375"/>
    </source>
</evidence>
<feature type="domain" description="Pseudouridine synthase I TruA alpha/beta" evidence="8">
    <location>
        <begin position="144"/>
        <end position="244"/>
    </location>
</feature>
<comment type="function">
    <text evidence="4">Formation of pseudouridine at positions 38, 39 and 40 in the anticodon stem and loop of transfer RNAs.</text>
</comment>
<dbReference type="PANTHER" id="PTHR11142">
    <property type="entry name" value="PSEUDOURIDYLATE SYNTHASE"/>
    <property type="match status" value="1"/>
</dbReference>
<sequence length="244" mass="27648">MRNILLTIEYDGTNYFGWQKQPNKKTIQGVIEDAIKKITGEDVNLVGSGRTDRGVHALGQKANFKTESKIPTEKFPLALNSVLPSDISIKDAAEVSLDFSARYNAKQKTYKYLIYNHKTRPAILRNYVYYFPYDLDIASMQKSCEYFIGEYDFSSFCSSGSETNSKVRRIFDCYLTFENDCIAIYITANGFLYNMARIIAGTILDVGVGRIKPTDIPLIIESKDRTKAGKSLPPWGLYLVDVVY</sequence>
<dbReference type="InterPro" id="IPR020094">
    <property type="entry name" value="TruA/RsuA/RluB/E/F_N"/>
</dbReference>
<evidence type="ECO:0000256" key="6">
    <source>
        <dbReference type="PIRSR" id="PIRSR001430-2"/>
    </source>
</evidence>
<dbReference type="GO" id="GO:0160147">
    <property type="term" value="F:tRNA pseudouridine(38-40) synthase activity"/>
    <property type="evidence" value="ECO:0007669"/>
    <property type="project" value="UniProtKB-EC"/>
</dbReference>
<dbReference type="GO" id="GO:0003723">
    <property type="term" value="F:RNA binding"/>
    <property type="evidence" value="ECO:0007669"/>
    <property type="project" value="InterPro"/>
</dbReference>
<dbReference type="RefSeq" id="WP_127351941.1">
    <property type="nucleotide sequence ID" value="NZ_CP034791.1"/>
</dbReference>
<feature type="domain" description="Pseudouridine synthase I TruA alpha/beta" evidence="8">
    <location>
        <begin position="8"/>
        <end position="104"/>
    </location>
</feature>
<dbReference type="PIRSF" id="PIRSF001430">
    <property type="entry name" value="tRNA_psdUrid_synth"/>
    <property type="match status" value="1"/>
</dbReference>
<keyword evidence="3 4" id="KW-0413">Isomerase</keyword>
<dbReference type="InterPro" id="IPR001406">
    <property type="entry name" value="PsdUridine_synth_TruA"/>
</dbReference>
<dbReference type="PANTHER" id="PTHR11142:SF0">
    <property type="entry name" value="TRNA PSEUDOURIDINE SYNTHASE-LIKE 1"/>
    <property type="match status" value="1"/>
</dbReference>
<evidence type="ECO:0000256" key="2">
    <source>
        <dbReference type="ARBA" id="ARBA00022694"/>
    </source>
</evidence>
<evidence type="ECO:0000259" key="8">
    <source>
        <dbReference type="Pfam" id="PF01416"/>
    </source>
</evidence>
<dbReference type="GO" id="GO:0031119">
    <property type="term" value="P:tRNA pseudouridine synthesis"/>
    <property type="evidence" value="ECO:0007669"/>
    <property type="project" value="UniProtKB-UniRule"/>
</dbReference>
<dbReference type="KEGG" id="ccha:ELD05_07495"/>
<feature type="active site" description="Nucleophile" evidence="4 5">
    <location>
        <position position="52"/>
    </location>
</feature>
<dbReference type="InterPro" id="IPR020103">
    <property type="entry name" value="PsdUridine_synth_cat_dom_sf"/>
</dbReference>
<dbReference type="AlphaFoldDB" id="A0A3T0D5Z5"/>
<evidence type="ECO:0000313" key="10">
    <source>
        <dbReference type="Proteomes" id="UP000282930"/>
    </source>
</evidence>
<dbReference type="Gene3D" id="3.30.70.580">
    <property type="entry name" value="Pseudouridine synthase I, catalytic domain, N-terminal subdomain"/>
    <property type="match status" value="1"/>
</dbReference>
<dbReference type="EC" id="5.4.99.12" evidence="4"/>
<dbReference type="Proteomes" id="UP000282930">
    <property type="component" value="Chromosome"/>
</dbReference>
<keyword evidence="10" id="KW-1185">Reference proteome</keyword>
<feature type="binding site" evidence="4 6">
    <location>
        <position position="110"/>
    </location>
    <ligand>
        <name>substrate</name>
    </ligand>
</feature>
<comment type="caution">
    <text evidence="4">Lacks conserved residue(s) required for the propagation of feature annotation.</text>
</comment>
<dbReference type="InterPro" id="IPR020097">
    <property type="entry name" value="PsdUridine_synth_TruA_a/b_dom"/>
</dbReference>
<dbReference type="Gene3D" id="3.30.70.660">
    <property type="entry name" value="Pseudouridine synthase I, catalytic domain, C-terminal subdomain"/>
    <property type="match status" value="1"/>
</dbReference>
<dbReference type="EMBL" id="CP034791">
    <property type="protein sequence ID" value="AZT90501.1"/>
    <property type="molecule type" value="Genomic_DNA"/>
</dbReference>
<evidence type="ECO:0000256" key="5">
    <source>
        <dbReference type="PIRSR" id="PIRSR001430-1"/>
    </source>
</evidence>
<comment type="catalytic activity">
    <reaction evidence="4 7">
        <text>uridine(38/39/40) in tRNA = pseudouridine(38/39/40) in tRNA</text>
        <dbReference type="Rhea" id="RHEA:22376"/>
        <dbReference type="Rhea" id="RHEA-COMP:10085"/>
        <dbReference type="Rhea" id="RHEA-COMP:10087"/>
        <dbReference type="ChEBI" id="CHEBI:65314"/>
        <dbReference type="ChEBI" id="CHEBI:65315"/>
        <dbReference type="EC" id="5.4.99.12"/>
    </reaction>
</comment>
<evidence type="ECO:0000256" key="7">
    <source>
        <dbReference type="RuleBase" id="RU003792"/>
    </source>
</evidence>
<dbReference type="InterPro" id="IPR020095">
    <property type="entry name" value="PsdUridine_synth_TruA_C"/>
</dbReference>
<organism evidence="9 10">
    <name type="scientific">Caldicellulosiruptor changbaiensis</name>
    <dbReference type="NCBI Taxonomy" id="1222016"/>
    <lineage>
        <taxon>Bacteria</taxon>
        <taxon>Bacillati</taxon>
        <taxon>Bacillota</taxon>
        <taxon>Bacillota incertae sedis</taxon>
        <taxon>Caldicellulosiruptorales</taxon>
        <taxon>Caldicellulosiruptoraceae</taxon>
        <taxon>Caldicellulosiruptor</taxon>
    </lineage>
</organism>
<dbReference type="SUPFAM" id="SSF55120">
    <property type="entry name" value="Pseudouridine synthase"/>
    <property type="match status" value="1"/>
</dbReference>
<keyword evidence="2 4" id="KW-0819">tRNA processing</keyword>
<dbReference type="CDD" id="cd02570">
    <property type="entry name" value="PseudoU_synth_EcTruA"/>
    <property type="match status" value="1"/>
</dbReference>
<comment type="subunit">
    <text evidence="4">Homodimer.</text>
</comment>
<evidence type="ECO:0000256" key="4">
    <source>
        <dbReference type="HAMAP-Rule" id="MF_00171"/>
    </source>
</evidence>
<dbReference type="FunFam" id="3.30.70.580:FF:000001">
    <property type="entry name" value="tRNA pseudouridine synthase A"/>
    <property type="match status" value="1"/>
</dbReference>
<proteinExistence type="inferred from homology"/>
<dbReference type="HAMAP" id="MF_00171">
    <property type="entry name" value="TruA"/>
    <property type="match status" value="1"/>
</dbReference>
<evidence type="ECO:0000256" key="3">
    <source>
        <dbReference type="ARBA" id="ARBA00023235"/>
    </source>
</evidence>
<evidence type="ECO:0000313" key="9">
    <source>
        <dbReference type="EMBL" id="AZT90501.1"/>
    </source>
</evidence>
<dbReference type="NCBIfam" id="TIGR00071">
    <property type="entry name" value="hisT_truA"/>
    <property type="match status" value="1"/>
</dbReference>
<name>A0A3T0D5Z5_9FIRM</name>
<accession>A0A3T0D5Z5</accession>
<protein>
    <recommendedName>
        <fullName evidence="4">tRNA pseudouridine synthase A</fullName>
        <ecNumber evidence="4">5.4.99.12</ecNumber>
    </recommendedName>
    <alternativeName>
        <fullName evidence="4">tRNA pseudouridine(38-40) synthase</fullName>
    </alternativeName>
    <alternativeName>
        <fullName evidence="4">tRNA pseudouridylate synthase I</fullName>
    </alternativeName>
    <alternativeName>
        <fullName evidence="4">tRNA-uridine isomerase I</fullName>
    </alternativeName>
</protein>
<comment type="similarity">
    <text evidence="1 4 7">Belongs to the tRNA pseudouridine synthase TruA family.</text>
</comment>